<dbReference type="InterPro" id="IPR001507">
    <property type="entry name" value="ZP_dom"/>
</dbReference>
<evidence type="ECO:0000313" key="5">
    <source>
        <dbReference type="Proteomes" id="UP000504633"/>
    </source>
</evidence>
<dbReference type="PROSITE" id="PS51034">
    <property type="entry name" value="ZP_2"/>
    <property type="match status" value="1"/>
</dbReference>
<reference evidence="6" key="1">
    <citation type="submission" date="2025-08" db="UniProtKB">
        <authorList>
            <consortium name="RefSeq"/>
        </authorList>
    </citation>
    <scope>IDENTIFICATION</scope>
    <source>
        <strain evidence="6">15085-1641.00</strain>
        <tissue evidence="6">Whole body</tissue>
    </source>
</reference>
<dbReference type="RefSeq" id="XP_030079890.1">
    <property type="nucleotide sequence ID" value="XM_030224030.1"/>
</dbReference>
<dbReference type="OrthoDB" id="6432511at2759"/>
<feature type="compositionally biased region" description="Polar residues" evidence="2">
    <location>
        <begin position="379"/>
        <end position="391"/>
    </location>
</feature>
<dbReference type="AlphaFoldDB" id="A0A6J2SUR2"/>
<accession>A0A6J2SUR2</accession>
<organism evidence="5 6">
    <name type="scientific">Drosophila hydei</name>
    <name type="common">Fruit fly</name>
    <dbReference type="NCBI Taxonomy" id="7224"/>
    <lineage>
        <taxon>Eukaryota</taxon>
        <taxon>Metazoa</taxon>
        <taxon>Ecdysozoa</taxon>
        <taxon>Arthropoda</taxon>
        <taxon>Hexapoda</taxon>
        <taxon>Insecta</taxon>
        <taxon>Pterygota</taxon>
        <taxon>Neoptera</taxon>
        <taxon>Endopterygota</taxon>
        <taxon>Diptera</taxon>
        <taxon>Brachycera</taxon>
        <taxon>Muscomorpha</taxon>
        <taxon>Ephydroidea</taxon>
        <taxon>Drosophilidae</taxon>
        <taxon>Drosophila</taxon>
    </lineage>
</organism>
<dbReference type="GeneID" id="111592298"/>
<feature type="domain" description="ZP" evidence="4">
    <location>
        <begin position="62"/>
        <end position="318"/>
    </location>
</feature>
<evidence type="ECO:0000259" key="4">
    <source>
        <dbReference type="PROSITE" id="PS51034"/>
    </source>
</evidence>
<feature type="compositionally biased region" description="Low complexity" evidence="2">
    <location>
        <begin position="659"/>
        <end position="678"/>
    </location>
</feature>
<dbReference type="SMART" id="SM00241">
    <property type="entry name" value="ZP"/>
    <property type="match status" value="1"/>
</dbReference>
<dbReference type="PANTHER" id="PTHR46560:SF6">
    <property type="entry name" value="ZYE"/>
    <property type="match status" value="1"/>
</dbReference>
<feature type="chain" id="PRO_5026871003" evidence="3">
    <location>
        <begin position="20"/>
        <end position="1088"/>
    </location>
</feature>
<protein>
    <submittedName>
        <fullName evidence="6">Proteoglycan 4 isoform X2</fullName>
    </submittedName>
</protein>
<evidence type="ECO:0000256" key="1">
    <source>
        <dbReference type="ARBA" id="ARBA00023157"/>
    </source>
</evidence>
<name>A0A6J2SUR2_DROHY</name>
<feature type="region of interest" description="Disordered" evidence="2">
    <location>
        <begin position="377"/>
        <end position="693"/>
    </location>
</feature>
<dbReference type="PANTHER" id="PTHR46560">
    <property type="entry name" value="CYPHER, ISOFORM B"/>
    <property type="match status" value="1"/>
</dbReference>
<keyword evidence="5" id="KW-1185">Reference proteome</keyword>
<feature type="region of interest" description="Disordered" evidence="2">
    <location>
        <begin position="744"/>
        <end position="908"/>
    </location>
</feature>
<feature type="region of interest" description="Disordered" evidence="2">
    <location>
        <begin position="331"/>
        <end position="365"/>
    </location>
</feature>
<proteinExistence type="predicted"/>
<dbReference type="Gene3D" id="2.60.40.4100">
    <property type="entry name" value="Zona pellucida, ZP-C domain"/>
    <property type="match status" value="1"/>
</dbReference>
<dbReference type="InterPro" id="IPR042235">
    <property type="entry name" value="ZP-C_dom"/>
</dbReference>
<keyword evidence="1" id="KW-1015">Disulfide bond</keyword>
<keyword evidence="3" id="KW-0732">Signal</keyword>
<feature type="signal peptide" evidence="3">
    <location>
        <begin position="1"/>
        <end position="19"/>
    </location>
</feature>
<gene>
    <name evidence="6" type="primary">LOC111592298</name>
</gene>
<evidence type="ECO:0000256" key="3">
    <source>
        <dbReference type="SAM" id="SignalP"/>
    </source>
</evidence>
<feature type="compositionally biased region" description="Pro residues" evidence="2">
    <location>
        <begin position="401"/>
        <end position="413"/>
    </location>
</feature>
<evidence type="ECO:0000313" key="6">
    <source>
        <dbReference type="RefSeq" id="XP_030079890.1"/>
    </source>
</evidence>
<dbReference type="Pfam" id="PF00100">
    <property type="entry name" value="Zona_pellucida"/>
    <property type="match status" value="1"/>
</dbReference>
<feature type="compositionally biased region" description="Low complexity" evidence="2">
    <location>
        <begin position="471"/>
        <end position="490"/>
    </location>
</feature>
<dbReference type="InterPro" id="IPR055355">
    <property type="entry name" value="ZP-C"/>
</dbReference>
<dbReference type="Proteomes" id="UP000504633">
    <property type="component" value="Unplaced"/>
</dbReference>
<sequence>MVKAGHIILLTQLLVIAGGVDLRKGDDYVDNEVSPAELALSFPRVSRKSAAYDGNIEKIDVKCDTSNGMIVEVEFAEIFNGVIYSQGYYNDPKCKYVSAGSNERRFVFKVPFNGCGSKPSCSICASVDNILIIQNDQDIQESWDTARKITCSRSDEQEKTVYFRPFVVDMLEVISVETPSGPVECWMEIGTGLPPNIKPINYTLKLGTDITFTINVKQSKQTWDINILQCYASDDPSFDTATTNKLQLSDKNGCSLKTKVFGQWKKLESIPGQTLTYYNTLKAFKFPDRSQVYLKCDIELCNGACERNFACGEELIDPIKPHCSLGSTDPACQAGTTRPPKKPRCYPGSTDPRCPDEPKTTASSNCYPGSLDPRCPQEAKTTSKPQCTPGSTDPDCQPATYLPPPTRRPPVTPTKPRCYPGSTDPRCPQEPKATAAPNCYPGSRDPRCPQEPITTQKPRCPPGSTDPDCQPATYLPPTTRRPPVTSTKPRCYPGSKDPRCPQEPKTTARPKCYPGSTDPRCPQEPKTTAAPNCYPGSRDPRCPQEPATTSKPRCYPGSTDPDCQPATYLPPTTRRPPVTPTKPRCYPGSTDPRCPQEPKTTARPKCYPGSTDPRCPQEPKTTAAPNCYPGSRDPRCPQEPITTQKPRCLPGSSDPDCQPATYLPPTTRRPPVTSTKPRCYPGSSDPRCPKEPVTTAPTPSCYPGSKEPECLNCFPGSPDPRCPKVPTTKKPGCYEGSTDPKCQPATYLPPIKTTKIPGNQITPAKPVCRPGSTDPRCPQEPKTTARPNCYPGSTDPRCPQEPKTTTTPNCYPGSRDPRCPQEPATTSKPRCYPGSTDPDCQPATYLPPTTRRPPVTPTKPRCYPGSTDPRCPQEPKTTAAPNCYPGSRDPRCPQKPITTQKPRCLPGSTDPDCQPATYLPPTSGRPRVTTTAKPNCYPGSTDISCPHSLVTSTSPPDTTPVYCYPGSVDPRCPDTYKGSTPIPATYLPPLSNPGYDRTVRDAKSKFFNEINKLAITNNNVFELDDDEDAEPARIKRDLSDLNINPLTSTDQSDDLLSRKIMKREFNERQPEREVISFTLGIRTAINVN</sequence>
<evidence type="ECO:0000256" key="2">
    <source>
        <dbReference type="SAM" id="MobiDB-lite"/>
    </source>
</evidence>